<feature type="domain" description="RNA polymerase sigma factor 70 region 4 type 2" evidence="6">
    <location>
        <begin position="129"/>
        <end position="169"/>
    </location>
</feature>
<accession>A0A3S0P3R5</accession>
<evidence type="ECO:0000256" key="4">
    <source>
        <dbReference type="ARBA" id="ARBA00023163"/>
    </source>
</evidence>
<organism evidence="7 8">
    <name type="scientific">Lysinibacillus antri</name>
    <dbReference type="NCBI Taxonomy" id="2498145"/>
    <lineage>
        <taxon>Bacteria</taxon>
        <taxon>Bacillati</taxon>
        <taxon>Bacillota</taxon>
        <taxon>Bacilli</taxon>
        <taxon>Bacillales</taxon>
        <taxon>Bacillaceae</taxon>
        <taxon>Lysinibacillus</taxon>
    </lineage>
</organism>
<name>A0A3S0P3R5_9BACI</name>
<keyword evidence="8" id="KW-1185">Reference proteome</keyword>
<dbReference type="AlphaFoldDB" id="A0A3S0P3R5"/>
<evidence type="ECO:0000313" key="7">
    <source>
        <dbReference type="EMBL" id="RUL51875.1"/>
    </source>
</evidence>
<evidence type="ECO:0000256" key="1">
    <source>
        <dbReference type="ARBA" id="ARBA00010641"/>
    </source>
</evidence>
<dbReference type="Gene3D" id="1.10.1740.10">
    <property type="match status" value="1"/>
</dbReference>
<dbReference type="Gene3D" id="1.10.10.10">
    <property type="entry name" value="Winged helix-like DNA-binding domain superfamily/Winged helix DNA-binding domain"/>
    <property type="match status" value="1"/>
</dbReference>
<sequence length="182" mass="21271">MELNDIMKRIRKGEDEAFAELVHPHIERAYRTSYSLLGSKELAEEVVQNSMLEAYRYIKDGKGIQFFPTWFSRLVSHRSIDMMRKIGRLKESELETKHHGHTSGAMDEAIINETRSEIEMSIHSLENSDYRNVLLLYYYQEHTVQEVAEMLCLNPSTVKSHLRRARIALKERLMKNLAMGVN</sequence>
<protein>
    <submittedName>
        <fullName evidence="7">RNA polymerase sigma factor</fullName>
    </submittedName>
</protein>
<dbReference type="PANTHER" id="PTHR43133">
    <property type="entry name" value="RNA POLYMERASE ECF-TYPE SIGMA FACTO"/>
    <property type="match status" value="1"/>
</dbReference>
<dbReference type="SUPFAM" id="SSF88946">
    <property type="entry name" value="Sigma2 domain of RNA polymerase sigma factors"/>
    <property type="match status" value="1"/>
</dbReference>
<dbReference type="Pfam" id="PF04542">
    <property type="entry name" value="Sigma70_r2"/>
    <property type="match status" value="1"/>
</dbReference>
<keyword evidence="4" id="KW-0804">Transcription</keyword>
<dbReference type="RefSeq" id="WP_126659231.1">
    <property type="nucleotide sequence ID" value="NZ_RYYR01000013.1"/>
</dbReference>
<dbReference type="InterPro" id="IPR036388">
    <property type="entry name" value="WH-like_DNA-bd_sf"/>
</dbReference>
<proteinExistence type="inferred from homology"/>
<dbReference type="InterPro" id="IPR039425">
    <property type="entry name" value="RNA_pol_sigma-70-like"/>
</dbReference>
<evidence type="ECO:0000313" key="8">
    <source>
        <dbReference type="Proteomes" id="UP000287910"/>
    </source>
</evidence>
<evidence type="ECO:0000256" key="3">
    <source>
        <dbReference type="ARBA" id="ARBA00023082"/>
    </source>
</evidence>
<dbReference type="PANTHER" id="PTHR43133:SF51">
    <property type="entry name" value="RNA POLYMERASE SIGMA FACTOR"/>
    <property type="match status" value="1"/>
</dbReference>
<dbReference type="InterPro" id="IPR007627">
    <property type="entry name" value="RNA_pol_sigma70_r2"/>
</dbReference>
<dbReference type="Pfam" id="PF08281">
    <property type="entry name" value="Sigma70_r4_2"/>
    <property type="match status" value="1"/>
</dbReference>
<keyword evidence="2" id="KW-0805">Transcription regulation</keyword>
<dbReference type="GO" id="GO:0006352">
    <property type="term" value="P:DNA-templated transcription initiation"/>
    <property type="evidence" value="ECO:0007669"/>
    <property type="project" value="InterPro"/>
</dbReference>
<evidence type="ECO:0000256" key="2">
    <source>
        <dbReference type="ARBA" id="ARBA00023015"/>
    </source>
</evidence>
<comment type="caution">
    <text evidence="7">The sequence shown here is derived from an EMBL/GenBank/DDBJ whole genome shotgun (WGS) entry which is preliminary data.</text>
</comment>
<gene>
    <name evidence="7" type="ORF">EK386_11060</name>
</gene>
<dbReference type="SUPFAM" id="SSF88659">
    <property type="entry name" value="Sigma3 and sigma4 domains of RNA polymerase sigma factors"/>
    <property type="match status" value="1"/>
</dbReference>
<dbReference type="GO" id="GO:0003677">
    <property type="term" value="F:DNA binding"/>
    <property type="evidence" value="ECO:0007669"/>
    <property type="project" value="InterPro"/>
</dbReference>
<dbReference type="Proteomes" id="UP000287910">
    <property type="component" value="Unassembled WGS sequence"/>
</dbReference>
<dbReference type="GO" id="GO:0016987">
    <property type="term" value="F:sigma factor activity"/>
    <property type="evidence" value="ECO:0007669"/>
    <property type="project" value="UniProtKB-KW"/>
</dbReference>
<dbReference type="CDD" id="cd06171">
    <property type="entry name" value="Sigma70_r4"/>
    <property type="match status" value="1"/>
</dbReference>
<evidence type="ECO:0000259" key="5">
    <source>
        <dbReference type="Pfam" id="PF04542"/>
    </source>
</evidence>
<keyword evidence="3" id="KW-0731">Sigma factor</keyword>
<evidence type="ECO:0000259" key="6">
    <source>
        <dbReference type="Pfam" id="PF08281"/>
    </source>
</evidence>
<reference evidence="7 8" key="1">
    <citation type="submission" date="2018-12" db="EMBL/GenBank/DDBJ databases">
        <title>Lysinibacillus antri sp. nov., isolated from a cave soil.</title>
        <authorList>
            <person name="Narsing Rao M.P."/>
            <person name="Zhang H."/>
            <person name="Dong Z.-Y."/>
            <person name="Niu X.-K."/>
            <person name="Zhang K."/>
            <person name="Fang B.-Z."/>
            <person name="Kang Y.-Q."/>
            <person name="Xiao M."/>
            <person name="Li W.-J."/>
        </authorList>
    </citation>
    <scope>NUCLEOTIDE SEQUENCE [LARGE SCALE GENOMIC DNA]</scope>
    <source>
        <strain evidence="7 8">SYSU K30002</strain>
    </source>
</reference>
<comment type="similarity">
    <text evidence="1">Belongs to the sigma-70 factor family. ECF subfamily.</text>
</comment>
<dbReference type="InterPro" id="IPR014284">
    <property type="entry name" value="RNA_pol_sigma-70_dom"/>
</dbReference>
<feature type="domain" description="RNA polymerase sigma-70 region 2" evidence="5">
    <location>
        <begin position="21"/>
        <end position="88"/>
    </location>
</feature>
<dbReference type="EMBL" id="RYYR01000013">
    <property type="protein sequence ID" value="RUL51875.1"/>
    <property type="molecule type" value="Genomic_DNA"/>
</dbReference>
<dbReference type="InterPro" id="IPR013325">
    <property type="entry name" value="RNA_pol_sigma_r2"/>
</dbReference>
<dbReference type="InterPro" id="IPR013324">
    <property type="entry name" value="RNA_pol_sigma_r3/r4-like"/>
</dbReference>
<dbReference type="NCBIfam" id="TIGR02937">
    <property type="entry name" value="sigma70-ECF"/>
    <property type="match status" value="1"/>
</dbReference>
<dbReference type="InterPro" id="IPR013249">
    <property type="entry name" value="RNA_pol_sigma70_r4_t2"/>
</dbReference>